<name>A0AAD4WFN0_PRUDU</name>
<protein>
    <submittedName>
        <fullName evidence="1">Uncharacterized protein</fullName>
    </submittedName>
</protein>
<dbReference type="AlphaFoldDB" id="A0AAD4WFN0"/>
<gene>
    <name evidence="1" type="ORF">L3X38_010460</name>
</gene>
<accession>A0AAD4WFN0</accession>
<dbReference type="Proteomes" id="UP001054821">
    <property type="component" value="Chromosome 2"/>
</dbReference>
<dbReference type="EMBL" id="JAJFAZ020000002">
    <property type="protein sequence ID" value="KAI5342585.1"/>
    <property type="molecule type" value="Genomic_DNA"/>
</dbReference>
<organism evidence="1 2">
    <name type="scientific">Prunus dulcis</name>
    <name type="common">Almond</name>
    <name type="synonym">Amygdalus dulcis</name>
    <dbReference type="NCBI Taxonomy" id="3755"/>
    <lineage>
        <taxon>Eukaryota</taxon>
        <taxon>Viridiplantae</taxon>
        <taxon>Streptophyta</taxon>
        <taxon>Embryophyta</taxon>
        <taxon>Tracheophyta</taxon>
        <taxon>Spermatophyta</taxon>
        <taxon>Magnoliopsida</taxon>
        <taxon>eudicotyledons</taxon>
        <taxon>Gunneridae</taxon>
        <taxon>Pentapetalae</taxon>
        <taxon>rosids</taxon>
        <taxon>fabids</taxon>
        <taxon>Rosales</taxon>
        <taxon>Rosaceae</taxon>
        <taxon>Amygdaloideae</taxon>
        <taxon>Amygdaleae</taxon>
        <taxon>Prunus</taxon>
    </lineage>
</organism>
<reference evidence="1 2" key="1">
    <citation type="journal article" date="2022" name="G3 (Bethesda)">
        <title>Whole-genome sequence and methylome profiling of the almond [Prunus dulcis (Mill.) D.A. Webb] cultivar 'Nonpareil'.</title>
        <authorList>
            <person name="D'Amico-Willman K.M."/>
            <person name="Ouma W.Z."/>
            <person name="Meulia T."/>
            <person name="Sideli G.M."/>
            <person name="Gradziel T.M."/>
            <person name="Fresnedo-Ramirez J."/>
        </authorList>
    </citation>
    <scope>NUCLEOTIDE SEQUENCE [LARGE SCALE GENOMIC DNA]</scope>
    <source>
        <strain evidence="1">Clone GOH B32 T37-40</strain>
    </source>
</reference>
<evidence type="ECO:0000313" key="1">
    <source>
        <dbReference type="EMBL" id="KAI5342585.1"/>
    </source>
</evidence>
<sequence>MMKYEMTDFGLLHHFLGMGVVRTRSSIFNHQKKNASSLLKKFGLNECKTVTTPLAAIEKLTKDDGMIGVDQLKTVRAHLDMHSFLAVVFSLGLQSRKTMLYCRQQRQSTLEATAQAIWLRFVLEDFG</sequence>
<comment type="caution">
    <text evidence="1">The sequence shown here is derived from an EMBL/GenBank/DDBJ whole genome shotgun (WGS) entry which is preliminary data.</text>
</comment>
<keyword evidence="2" id="KW-1185">Reference proteome</keyword>
<proteinExistence type="predicted"/>
<evidence type="ECO:0000313" key="2">
    <source>
        <dbReference type="Proteomes" id="UP001054821"/>
    </source>
</evidence>